<feature type="transmembrane region" description="Helical" evidence="8">
    <location>
        <begin position="250"/>
        <end position="268"/>
    </location>
</feature>
<evidence type="ECO:0000259" key="9">
    <source>
        <dbReference type="PROSITE" id="PS50850"/>
    </source>
</evidence>
<dbReference type="Pfam" id="PF05977">
    <property type="entry name" value="MFS_3"/>
    <property type="match status" value="1"/>
</dbReference>
<dbReference type="PANTHER" id="PTHR23513:SF6">
    <property type="entry name" value="MAJOR FACILITATOR SUPERFAMILY ASSOCIATED DOMAIN-CONTAINING PROTEIN"/>
    <property type="match status" value="1"/>
</dbReference>
<feature type="transmembrane region" description="Helical" evidence="8">
    <location>
        <begin position="158"/>
        <end position="185"/>
    </location>
</feature>
<feature type="transmembrane region" description="Helical" evidence="8">
    <location>
        <begin position="280"/>
        <end position="297"/>
    </location>
</feature>
<keyword evidence="4 8" id="KW-0812">Transmembrane</keyword>
<keyword evidence="5 8" id="KW-1133">Transmembrane helix</keyword>
<dbReference type="InterPro" id="IPR020846">
    <property type="entry name" value="MFS_dom"/>
</dbReference>
<feature type="transmembrane region" description="Helical" evidence="8">
    <location>
        <begin position="218"/>
        <end position="238"/>
    </location>
</feature>
<feature type="transmembrane region" description="Helical" evidence="8">
    <location>
        <begin position="42"/>
        <end position="67"/>
    </location>
</feature>
<name>A0A239KVL4_9ACTN</name>
<feature type="transmembrane region" description="Helical" evidence="8">
    <location>
        <begin position="335"/>
        <end position="357"/>
    </location>
</feature>
<dbReference type="RefSeq" id="WP_089209987.1">
    <property type="nucleotide sequence ID" value="NZ_FZOD01000029.1"/>
</dbReference>
<comment type="subcellular location">
    <subcellularLocation>
        <location evidence="1">Cell membrane</location>
        <topology evidence="1">Multi-pass membrane protein</topology>
    </subcellularLocation>
</comment>
<feature type="transmembrane region" description="Helical" evidence="8">
    <location>
        <begin position="128"/>
        <end position="152"/>
    </location>
</feature>
<keyword evidence="11" id="KW-1185">Reference proteome</keyword>
<feature type="domain" description="Major facilitator superfamily (MFS) profile" evidence="9">
    <location>
        <begin position="210"/>
        <end position="448"/>
    </location>
</feature>
<dbReference type="GO" id="GO:0022857">
    <property type="term" value="F:transmembrane transporter activity"/>
    <property type="evidence" value="ECO:0007669"/>
    <property type="project" value="InterPro"/>
</dbReference>
<evidence type="ECO:0000256" key="8">
    <source>
        <dbReference type="SAM" id="Phobius"/>
    </source>
</evidence>
<dbReference type="EMBL" id="FZOD01000029">
    <property type="protein sequence ID" value="SNT22040.1"/>
    <property type="molecule type" value="Genomic_DNA"/>
</dbReference>
<feature type="transmembrane region" description="Helical" evidence="8">
    <location>
        <begin position="98"/>
        <end position="116"/>
    </location>
</feature>
<dbReference type="InterPro" id="IPR036259">
    <property type="entry name" value="MFS_trans_sf"/>
</dbReference>
<evidence type="ECO:0000313" key="10">
    <source>
        <dbReference type="EMBL" id="SNT22040.1"/>
    </source>
</evidence>
<feature type="compositionally biased region" description="Basic and acidic residues" evidence="7">
    <location>
        <begin position="439"/>
        <end position="448"/>
    </location>
</feature>
<feature type="transmembrane region" description="Helical" evidence="8">
    <location>
        <begin position="363"/>
        <end position="388"/>
    </location>
</feature>
<dbReference type="Proteomes" id="UP000198282">
    <property type="component" value="Unassembled WGS sequence"/>
</dbReference>
<dbReference type="SUPFAM" id="SSF103473">
    <property type="entry name" value="MFS general substrate transporter"/>
    <property type="match status" value="1"/>
</dbReference>
<evidence type="ECO:0000256" key="6">
    <source>
        <dbReference type="ARBA" id="ARBA00023136"/>
    </source>
</evidence>
<feature type="transmembrane region" description="Helical" evidence="8">
    <location>
        <begin position="303"/>
        <end position="323"/>
    </location>
</feature>
<feature type="transmembrane region" description="Helical" evidence="8">
    <location>
        <begin position="74"/>
        <end position="92"/>
    </location>
</feature>
<reference evidence="10 11" key="1">
    <citation type="submission" date="2017-06" db="EMBL/GenBank/DDBJ databases">
        <authorList>
            <person name="Kim H.J."/>
            <person name="Triplett B.A."/>
        </authorList>
    </citation>
    <scope>NUCLEOTIDE SEQUENCE [LARGE SCALE GENOMIC DNA]</scope>
    <source>
        <strain evidence="10 11">CGMCC 4.2132</strain>
    </source>
</reference>
<evidence type="ECO:0000256" key="7">
    <source>
        <dbReference type="SAM" id="MobiDB-lite"/>
    </source>
</evidence>
<keyword evidence="3" id="KW-1003">Cell membrane</keyword>
<evidence type="ECO:0000313" key="11">
    <source>
        <dbReference type="Proteomes" id="UP000198282"/>
    </source>
</evidence>
<dbReference type="Gene3D" id="1.20.1250.20">
    <property type="entry name" value="MFS general substrate transporter like domains"/>
    <property type="match status" value="1"/>
</dbReference>
<evidence type="ECO:0000256" key="3">
    <source>
        <dbReference type="ARBA" id="ARBA00022475"/>
    </source>
</evidence>
<proteinExistence type="predicted"/>
<dbReference type="CDD" id="cd06173">
    <property type="entry name" value="MFS_MefA_like"/>
    <property type="match status" value="1"/>
</dbReference>
<gene>
    <name evidence="10" type="ORF">SAMN05216276_102916</name>
</gene>
<protein>
    <submittedName>
        <fullName evidence="10">Predicted arabinose efflux permease, MFS family</fullName>
    </submittedName>
</protein>
<sequence>MLRALRVRDFRLLWVARAAAAFSANLLVVAVPAHVYAVTGSIFATGLTLAAEYLPVLLLGPFAGVLADRWDRRGLMFLTSVAHVAVISLLFFTRTPDTVWIVYLAVFGEGIVGVLFRPAAQAYTPDVVGTGPLLTSANALNSFTSGVIGLGAAPLGGLLFAVFGINVAIAVALSGYLISAVAIGFTRPHPHRREFSQRVLAELRDGLRHVRRAAATRALLVANGVYLLANAALTALLVPFGVSSLGGSTQVGWLLSALSAGFLIGAPISGRIVDRLPVRTTVAAGQLLVAGAFFLMFNARSLSVALIAAVLLGIPAVTVIVALQTWLQRTTPAALLGRVSAVFITAEAAASMVGALAGPALSVFGLPVALNAACAVAAGAAVLTFCLVPGSLVDGIDHLPVGGAPPQPARGGDAQIMGVGGGEETRPRLAAGGEPVSGTRDEPHGSIV</sequence>
<dbReference type="AlphaFoldDB" id="A0A239KVL4"/>
<dbReference type="OrthoDB" id="3542743at2"/>
<accession>A0A239KVL4</accession>
<evidence type="ECO:0000256" key="1">
    <source>
        <dbReference type="ARBA" id="ARBA00004651"/>
    </source>
</evidence>
<dbReference type="PROSITE" id="PS50850">
    <property type="entry name" value="MFS"/>
    <property type="match status" value="1"/>
</dbReference>
<organism evidence="10 11">
    <name type="scientific">Streptosporangium subroseum</name>
    <dbReference type="NCBI Taxonomy" id="106412"/>
    <lineage>
        <taxon>Bacteria</taxon>
        <taxon>Bacillati</taxon>
        <taxon>Actinomycetota</taxon>
        <taxon>Actinomycetes</taxon>
        <taxon>Streptosporangiales</taxon>
        <taxon>Streptosporangiaceae</taxon>
        <taxon>Streptosporangium</taxon>
    </lineage>
</organism>
<keyword evidence="6 8" id="KW-0472">Membrane</keyword>
<keyword evidence="2" id="KW-0813">Transport</keyword>
<feature type="transmembrane region" description="Helical" evidence="8">
    <location>
        <begin position="12"/>
        <end position="36"/>
    </location>
</feature>
<dbReference type="InterPro" id="IPR010290">
    <property type="entry name" value="TM_effector"/>
</dbReference>
<evidence type="ECO:0000256" key="5">
    <source>
        <dbReference type="ARBA" id="ARBA00022989"/>
    </source>
</evidence>
<evidence type="ECO:0000256" key="2">
    <source>
        <dbReference type="ARBA" id="ARBA00022448"/>
    </source>
</evidence>
<evidence type="ECO:0000256" key="4">
    <source>
        <dbReference type="ARBA" id="ARBA00022692"/>
    </source>
</evidence>
<dbReference type="PANTHER" id="PTHR23513">
    <property type="entry name" value="INTEGRAL MEMBRANE EFFLUX PROTEIN-RELATED"/>
    <property type="match status" value="1"/>
</dbReference>
<dbReference type="GO" id="GO:0005886">
    <property type="term" value="C:plasma membrane"/>
    <property type="evidence" value="ECO:0007669"/>
    <property type="project" value="UniProtKB-SubCell"/>
</dbReference>
<feature type="region of interest" description="Disordered" evidence="7">
    <location>
        <begin position="403"/>
        <end position="448"/>
    </location>
</feature>